<dbReference type="EMBL" id="QGKV02000832">
    <property type="protein sequence ID" value="KAF3550432.1"/>
    <property type="molecule type" value="Genomic_DNA"/>
</dbReference>
<sequence>MEMMKLKGYKPETTSLLQEMDDEEKESDLVQHSVKLAVAYALIILPEGIPIGIIKNREITLRDGSRFHHFSDGKCSCADYCEDTFQIENATVSKDSLPVATTITPLVMAQP</sequence>
<evidence type="ECO:0000313" key="4">
    <source>
        <dbReference type="Proteomes" id="UP000266723"/>
    </source>
</evidence>
<reference evidence="3 4" key="1">
    <citation type="journal article" date="2020" name="BMC Genomics">
        <title>Intraspecific diversification of the crop wild relative Brassica cretica Lam. using demographic model selection.</title>
        <authorList>
            <person name="Kioukis A."/>
            <person name="Michalopoulou V.A."/>
            <person name="Briers L."/>
            <person name="Pirintsos S."/>
            <person name="Studholme D.J."/>
            <person name="Pavlidis P."/>
            <person name="Sarris P.F."/>
        </authorList>
    </citation>
    <scope>NUCLEOTIDE SEQUENCE [LARGE SCALE GENOMIC DNA]</scope>
    <source>
        <strain evidence="4">cv. PFS-1207/04</strain>
    </source>
</reference>
<gene>
    <name evidence="3" type="ORF">DY000_02002289</name>
</gene>
<proteinExistence type="inferred from homology"/>
<dbReference type="InterPro" id="IPR032867">
    <property type="entry name" value="DYW_dom"/>
</dbReference>
<evidence type="ECO:0000259" key="2">
    <source>
        <dbReference type="Pfam" id="PF14432"/>
    </source>
</evidence>
<dbReference type="Pfam" id="PF14432">
    <property type="entry name" value="DYW_deaminase"/>
    <property type="match status" value="1"/>
</dbReference>
<dbReference type="Proteomes" id="UP000266723">
    <property type="component" value="Unassembled WGS sequence"/>
</dbReference>
<name>A0ABQ7CFV2_BRACR</name>
<accession>A0ABQ7CFV2</accession>
<protein>
    <recommendedName>
        <fullName evidence="2">DYW domain-containing protein</fullName>
    </recommendedName>
</protein>
<organism evidence="3 4">
    <name type="scientific">Brassica cretica</name>
    <name type="common">Mustard</name>
    <dbReference type="NCBI Taxonomy" id="69181"/>
    <lineage>
        <taxon>Eukaryota</taxon>
        <taxon>Viridiplantae</taxon>
        <taxon>Streptophyta</taxon>
        <taxon>Embryophyta</taxon>
        <taxon>Tracheophyta</taxon>
        <taxon>Spermatophyta</taxon>
        <taxon>Magnoliopsida</taxon>
        <taxon>eudicotyledons</taxon>
        <taxon>Gunneridae</taxon>
        <taxon>Pentapetalae</taxon>
        <taxon>rosids</taxon>
        <taxon>malvids</taxon>
        <taxon>Brassicales</taxon>
        <taxon>Brassicaceae</taxon>
        <taxon>Brassiceae</taxon>
        <taxon>Brassica</taxon>
    </lineage>
</organism>
<evidence type="ECO:0000256" key="1">
    <source>
        <dbReference type="ARBA" id="ARBA00006643"/>
    </source>
</evidence>
<feature type="domain" description="DYW" evidence="2">
    <location>
        <begin position="8"/>
        <end position="58"/>
    </location>
</feature>
<keyword evidence="4" id="KW-1185">Reference proteome</keyword>
<comment type="similarity">
    <text evidence="1">Belongs to the PPR family. PCMP-H subfamily.</text>
</comment>
<evidence type="ECO:0000313" key="3">
    <source>
        <dbReference type="EMBL" id="KAF3550432.1"/>
    </source>
</evidence>
<comment type="caution">
    <text evidence="3">The sequence shown here is derived from an EMBL/GenBank/DDBJ whole genome shotgun (WGS) entry which is preliminary data.</text>
</comment>